<accession>A0A8G2EUP4</accession>
<proteinExistence type="predicted"/>
<organism evidence="2 3">
    <name type="scientific">Thalassobaculum litoreum DSM 18839</name>
    <dbReference type="NCBI Taxonomy" id="1123362"/>
    <lineage>
        <taxon>Bacteria</taxon>
        <taxon>Pseudomonadati</taxon>
        <taxon>Pseudomonadota</taxon>
        <taxon>Alphaproteobacteria</taxon>
        <taxon>Rhodospirillales</taxon>
        <taxon>Thalassobaculaceae</taxon>
        <taxon>Thalassobaculum</taxon>
    </lineage>
</organism>
<dbReference type="PANTHER" id="PTHR39339:SF1">
    <property type="entry name" value="CHAD DOMAIN-CONTAINING PROTEIN"/>
    <property type="match status" value="1"/>
</dbReference>
<keyword evidence="3" id="KW-1185">Reference proteome</keyword>
<evidence type="ECO:0000259" key="1">
    <source>
        <dbReference type="PROSITE" id="PS51708"/>
    </source>
</evidence>
<dbReference type="Proteomes" id="UP000198615">
    <property type="component" value="Unassembled WGS sequence"/>
</dbReference>
<protein>
    <submittedName>
        <fullName evidence="2">CHAD domain-containing protein</fullName>
    </submittedName>
</protein>
<comment type="caution">
    <text evidence="2">The sequence shown here is derived from an EMBL/GenBank/DDBJ whole genome shotgun (WGS) entry which is preliminary data.</text>
</comment>
<dbReference type="AlphaFoldDB" id="A0A8G2EUP4"/>
<dbReference type="PANTHER" id="PTHR39339">
    <property type="entry name" value="SLR1444 PROTEIN"/>
    <property type="match status" value="1"/>
</dbReference>
<dbReference type="InterPro" id="IPR007899">
    <property type="entry name" value="CHAD_dom"/>
</dbReference>
<dbReference type="RefSeq" id="WP_093149177.1">
    <property type="nucleotide sequence ID" value="NZ_FNBW01000003.1"/>
</dbReference>
<dbReference type="OrthoDB" id="9777271at2"/>
<sequence>MALPLHTYTPPEDWPATADSLLAATDRLRGSLVADAPTTRSRSLTLRDSADQRLTRRGYRLTSVPDEDDRETWTLAGPDGAVEATAQVTAPDRRFDSDLPKGALRSRLEDLGRGRALHPVAELHLTETALALRDEEGKIRCRVLLTRVADGASGETTDVAVLALKGYEADAERVRARIEDDLGWPQAPVPALARLLAAAFPAPVRAGTELRPDDPAGPVMRELLSAQLDILEDRLPGVLADRHPDYLHQFRVAIRRTRSALSQLPQAIALEGRAEATEGFRWLGQVTSPQRDLDVQLMDLAARRTHSPDADALAPLERHLQAMKTASHRDLALQLSGTRFQTLVARWRDSLSPSSANWTATEPLRAPFAEIVAARGRKILRRALRDGRRIGPHSEAERLHDLRKRTKKLRYVTEFLAEVLPREKTKPAIKALKGLQEVLGRVQDREVQVAALHRYGRELAGRKGVSAETLMAIGAWSEELDRDRRDARAEFAAAFKTFAAGETQALFHAIFDRHTDRADGGRSK</sequence>
<dbReference type="Gene3D" id="1.40.20.10">
    <property type="entry name" value="CHAD domain"/>
    <property type="match status" value="1"/>
</dbReference>
<name>A0A8G2EUP4_9PROT</name>
<evidence type="ECO:0000313" key="2">
    <source>
        <dbReference type="EMBL" id="SDF45515.1"/>
    </source>
</evidence>
<dbReference type="Pfam" id="PF05235">
    <property type="entry name" value="CHAD"/>
    <property type="match status" value="1"/>
</dbReference>
<gene>
    <name evidence="2" type="ORF">SAMN05660686_01424</name>
</gene>
<reference evidence="2 3" key="1">
    <citation type="submission" date="2016-10" db="EMBL/GenBank/DDBJ databases">
        <authorList>
            <person name="Varghese N."/>
            <person name="Submissions S."/>
        </authorList>
    </citation>
    <scope>NUCLEOTIDE SEQUENCE [LARGE SCALE GENOMIC DNA]</scope>
    <source>
        <strain evidence="2 3">DSM 18839</strain>
    </source>
</reference>
<evidence type="ECO:0000313" key="3">
    <source>
        <dbReference type="Proteomes" id="UP000198615"/>
    </source>
</evidence>
<feature type="domain" description="CHAD" evidence="1">
    <location>
        <begin position="213"/>
        <end position="500"/>
    </location>
</feature>
<dbReference type="InterPro" id="IPR038186">
    <property type="entry name" value="CHAD_dom_sf"/>
</dbReference>
<dbReference type="SMART" id="SM00880">
    <property type="entry name" value="CHAD"/>
    <property type="match status" value="1"/>
</dbReference>
<dbReference type="EMBL" id="FNBW01000003">
    <property type="protein sequence ID" value="SDF45515.1"/>
    <property type="molecule type" value="Genomic_DNA"/>
</dbReference>
<dbReference type="PROSITE" id="PS51708">
    <property type="entry name" value="CHAD"/>
    <property type="match status" value="1"/>
</dbReference>